<proteinExistence type="predicted"/>
<protein>
    <submittedName>
        <fullName evidence="1">Uncharacterized protein</fullName>
    </submittedName>
</protein>
<feature type="non-terminal residue" evidence="1">
    <location>
        <position position="1"/>
    </location>
</feature>
<sequence>EVFLSHNGDTEQSLFFCATDFAEQNSVSVALNKAVF</sequence>
<organism evidence="1">
    <name type="scientific">gut metagenome</name>
    <dbReference type="NCBI Taxonomy" id="749906"/>
    <lineage>
        <taxon>unclassified sequences</taxon>
        <taxon>metagenomes</taxon>
        <taxon>organismal metagenomes</taxon>
    </lineage>
</organism>
<accession>J9CJN4</accession>
<dbReference type="AlphaFoldDB" id="J9CJN4"/>
<gene>
    <name evidence="1" type="ORF">EVA_11606</name>
</gene>
<reference evidence="1" key="1">
    <citation type="journal article" date="2012" name="PLoS ONE">
        <title>Gene sets for utilization of primary and secondary nutrition supplies in the distal gut of endangered iberian lynx.</title>
        <authorList>
            <person name="Alcaide M."/>
            <person name="Messina E."/>
            <person name="Richter M."/>
            <person name="Bargiela R."/>
            <person name="Peplies J."/>
            <person name="Huws S.A."/>
            <person name="Newbold C.J."/>
            <person name="Golyshin P.N."/>
            <person name="Simon M.A."/>
            <person name="Lopez G."/>
            <person name="Yakimov M.M."/>
            <person name="Ferrer M."/>
        </authorList>
    </citation>
    <scope>NUCLEOTIDE SEQUENCE</scope>
</reference>
<comment type="caution">
    <text evidence="1">The sequence shown here is derived from an EMBL/GenBank/DDBJ whole genome shotgun (WGS) entry which is preliminary data.</text>
</comment>
<name>J9CJN4_9ZZZZ</name>
<dbReference type="EMBL" id="AMCI01003441">
    <property type="protein sequence ID" value="EJX00286.1"/>
    <property type="molecule type" value="Genomic_DNA"/>
</dbReference>
<evidence type="ECO:0000313" key="1">
    <source>
        <dbReference type="EMBL" id="EJX00286.1"/>
    </source>
</evidence>